<dbReference type="GO" id="GO:0005886">
    <property type="term" value="C:plasma membrane"/>
    <property type="evidence" value="ECO:0007669"/>
    <property type="project" value="UniProtKB-SubCell"/>
</dbReference>
<dbReference type="InterPro" id="IPR036259">
    <property type="entry name" value="MFS_trans_sf"/>
</dbReference>
<dbReference type="PANTHER" id="PTHR42718">
    <property type="entry name" value="MAJOR FACILITATOR SUPERFAMILY MULTIDRUG TRANSPORTER MFSC"/>
    <property type="match status" value="1"/>
</dbReference>
<dbReference type="EMBL" id="MDHN01000015">
    <property type="protein sequence ID" value="OFC71245.1"/>
    <property type="molecule type" value="Genomic_DNA"/>
</dbReference>
<accession>A0A1E7ZCJ2</accession>
<keyword evidence="5 7" id="KW-1133">Transmembrane helix</keyword>
<feature type="domain" description="Major facilitator superfamily (MFS) profile" evidence="8">
    <location>
        <begin position="10"/>
        <end position="457"/>
    </location>
</feature>
<feature type="transmembrane region" description="Helical" evidence="7">
    <location>
        <begin position="42"/>
        <end position="63"/>
    </location>
</feature>
<feature type="transmembrane region" description="Helical" evidence="7">
    <location>
        <begin position="223"/>
        <end position="242"/>
    </location>
</feature>
<feature type="transmembrane region" description="Helical" evidence="7">
    <location>
        <begin position="262"/>
        <end position="283"/>
    </location>
</feature>
<dbReference type="SUPFAM" id="SSF103473">
    <property type="entry name" value="MFS general substrate transporter"/>
    <property type="match status" value="1"/>
</dbReference>
<dbReference type="Gene3D" id="1.20.1720.10">
    <property type="entry name" value="Multidrug resistance protein D"/>
    <property type="match status" value="1"/>
</dbReference>
<keyword evidence="6 7" id="KW-0472">Membrane</keyword>
<organism evidence="9 10">
    <name type="scientific">Alteromonas confluentis</name>
    <dbReference type="NCBI Taxonomy" id="1656094"/>
    <lineage>
        <taxon>Bacteria</taxon>
        <taxon>Pseudomonadati</taxon>
        <taxon>Pseudomonadota</taxon>
        <taxon>Gammaproteobacteria</taxon>
        <taxon>Alteromonadales</taxon>
        <taxon>Alteromonadaceae</taxon>
        <taxon>Alteromonas/Salinimonas group</taxon>
        <taxon>Alteromonas</taxon>
    </lineage>
</organism>
<evidence type="ECO:0000256" key="6">
    <source>
        <dbReference type="ARBA" id="ARBA00023136"/>
    </source>
</evidence>
<feature type="transmembrane region" description="Helical" evidence="7">
    <location>
        <begin position="428"/>
        <end position="447"/>
    </location>
</feature>
<evidence type="ECO:0000313" key="10">
    <source>
        <dbReference type="Proteomes" id="UP000175691"/>
    </source>
</evidence>
<evidence type="ECO:0000256" key="3">
    <source>
        <dbReference type="ARBA" id="ARBA00022475"/>
    </source>
</evidence>
<feature type="transmembrane region" description="Helical" evidence="7">
    <location>
        <begin position="323"/>
        <end position="346"/>
    </location>
</feature>
<dbReference type="STRING" id="1656094.BFC18_08785"/>
<feature type="transmembrane region" description="Helical" evidence="7">
    <location>
        <begin position="134"/>
        <end position="156"/>
    </location>
</feature>
<sequence length="467" mass="50300">MQRLDRQTATALLVAATLFMEVLDSTIITTALPIIAKDFGVAAAHLSVGISAYLVAVTVFVPISGWLADRIGPKVIFSAAICVFVLASLLCAISSDLYTFTAARVLQGVGGAMMVPVGRLVVIRTLPKKDFVRGMAILTWPALAAPLIGPVLGGWIAETFSWHWIFLMNVPLGMLALIAGFYLINNNKGEPQPFDIKGFMLSGIGFGLFMAGLESFSSRPENLLFPSLLTGAGVLLLVLTFWHMHHAENPLFSLKAISVQTFRVTVMGGSAIRMGLASAPFLIPLMLQLGFGYTAVQAGSLFIWLFAGNLAMKPATTWIMNTFGFRTVLLTNTLLIALSFVLIAQFTAQTPYLIMVLVLFFSGMTRSMHLTVLNTINFADIPQHEMRDANTLSAVVMQMTRGLGITFGALTLALATFITGTSTEDPSIFDFSLAFYMLAAVTLLALIDSSRLPANAGEAILNKRAKA</sequence>
<evidence type="ECO:0000259" key="8">
    <source>
        <dbReference type="PROSITE" id="PS50850"/>
    </source>
</evidence>
<comment type="subcellular location">
    <subcellularLocation>
        <location evidence="1">Cell membrane</location>
        <topology evidence="1">Multi-pass membrane protein</topology>
    </subcellularLocation>
</comment>
<evidence type="ECO:0000256" key="5">
    <source>
        <dbReference type="ARBA" id="ARBA00022989"/>
    </source>
</evidence>
<keyword evidence="4 7" id="KW-0812">Transmembrane</keyword>
<dbReference type="Gene3D" id="1.20.1250.20">
    <property type="entry name" value="MFS general substrate transporter like domains"/>
    <property type="match status" value="1"/>
</dbReference>
<dbReference type="PROSITE" id="PS50850">
    <property type="entry name" value="MFS"/>
    <property type="match status" value="1"/>
</dbReference>
<keyword evidence="3" id="KW-1003">Cell membrane</keyword>
<feature type="transmembrane region" description="Helical" evidence="7">
    <location>
        <begin position="101"/>
        <end position="122"/>
    </location>
</feature>
<feature type="transmembrane region" description="Helical" evidence="7">
    <location>
        <begin position="352"/>
        <end position="379"/>
    </location>
</feature>
<feature type="transmembrane region" description="Helical" evidence="7">
    <location>
        <begin position="289"/>
        <end position="311"/>
    </location>
</feature>
<feature type="transmembrane region" description="Helical" evidence="7">
    <location>
        <begin position="75"/>
        <end position="95"/>
    </location>
</feature>
<proteinExistence type="predicted"/>
<feature type="transmembrane region" description="Helical" evidence="7">
    <location>
        <begin position="196"/>
        <end position="217"/>
    </location>
</feature>
<dbReference type="PRINTS" id="PR01036">
    <property type="entry name" value="TCRTETB"/>
</dbReference>
<name>A0A1E7ZCJ2_9ALTE</name>
<dbReference type="Proteomes" id="UP000175691">
    <property type="component" value="Unassembled WGS sequence"/>
</dbReference>
<evidence type="ECO:0000313" key="9">
    <source>
        <dbReference type="EMBL" id="OFC71245.1"/>
    </source>
</evidence>
<evidence type="ECO:0000256" key="2">
    <source>
        <dbReference type="ARBA" id="ARBA00022448"/>
    </source>
</evidence>
<evidence type="ECO:0000256" key="1">
    <source>
        <dbReference type="ARBA" id="ARBA00004651"/>
    </source>
</evidence>
<feature type="transmembrane region" description="Helical" evidence="7">
    <location>
        <begin position="400"/>
        <end position="422"/>
    </location>
</feature>
<evidence type="ECO:0000256" key="7">
    <source>
        <dbReference type="SAM" id="Phobius"/>
    </source>
</evidence>
<feature type="transmembrane region" description="Helical" evidence="7">
    <location>
        <begin position="162"/>
        <end position="184"/>
    </location>
</feature>
<reference evidence="9 10" key="1">
    <citation type="submission" date="2016-08" db="EMBL/GenBank/DDBJ databases">
        <authorList>
            <person name="Seilhamer J.J."/>
        </authorList>
    </citation>
    <scope>NUCLEOTIDE SEQUENCE [LARGE SCALE GENOMIC DNA]</scope>
    <source>
        <strain evidence="9 10">KCTC 42603</strain>
    </source>
</reference>
<dbReference type="InterPro" id="IPR020846">
    <property type="entry name" value="MFS_dom"/>
</dbReference>
<evidence type="ECO:0000256" key="4">
    <source>
        <dbReference type="ARBA" id="ARBA00022692"/>
    </source>
</evidence>
<dbReference type="InterPro" id="IPR011701">
    <property type="entry name" value="MFS"/>
</dbReference>
<comment type="caution">
    <text evidence="9">The sequence shown here is derived from an EMBL/GenBank/DDBJ whole genome shotgun (WGS) entry which is preliminary data.</text>
</comment>
<dbReference type="AlphaFoldDB" id="A0A1E7ZCJ2"/>
<keyword evidence="10" id="KW-1185">Reference proteome</keyword>
<keyword evidence="2" id="KW-0813">Transport</keyword>
<dbReference type="GO" id="GO:0022857">
    <property type="term" value="F:transmembrane transporter activity"/>
    <property type="evidence" value="ECO:0007669"/>
    <property type="project" value="InterPro"/>
</dbReference>
<feature type="transmembrane region" description="Helical" evidence="7">
    <location>
        <begin position="12"/>
        <end position="36"/>
    </location>
</feature>
<dbReference type="PANTHER" id="PTHR42718:SF46">
    <property type="entry name" value="BLR6921 PROTEIN"/>
    <property type="match status" value="1"/>
</dbReference>
<dbReference type="Pfam" id="PF07690">
    <property type="entry name" value="MFS_1"/>
    <property type="match status" value="1"/>
</dbReference>
<protein>
    <submittedName>
        <fullName evidence="9">MFS transporter</fullName>
    </submittedName>
</protein>
<gene>
    <name evidence="9" type="ORF">BFC18_08785</name>
</gene>
<dbReference type="RefSeq" id="WP_070124864.1">
    <property type="nucleotide sequence ID" value="NZ_MDHN01000015.1"/>
</dbReference>